<dbReference type="AlphaFoldDB" id="A0AA36BB70"/>
<keyword evidence="2" id="KW-1185">Reference proteome</keyword>
<accession>A0AA36BB70</accession>
<reference evidence="1" key="1">
    <citation type="submission" date="2023-08" db="EMBL/GenBank/DDBJ databases">
        <authorList>
            <person name="Alioto T."/>
            <person name="Alioto T."/>
            <person name="Gomez Garrido J."/>
        </authorList>
    </citation>
    <scope>NUCLEOTIDE SEQUENCE</scope>
</reference>
<evidence type="ECO:0000313" key="2">
    <source>
        <dbReference type="Proteomes" id="UP001162480"/>
    </source>
</evidence>
<protein>
    <submittedName>
        <fullName evidence="1">Uncharacterized protein</fullName>
    </submittedName>
</protein>
<organism evidence="1 2">
    <name type="scientific">Octopus vulgaris</name>
    <name type="common">Common octopus</name>
    <dbReference type="NCBI Taxonomy" id="6645"/>
    <lineage>
        <taxon>Eukaryota</taxon>
        <taxon>Metazoa</taxon>
        <taxon>Spiralia</taxon>
        <taxon>Lophotrochozoa</taxon>
        <taxon>Mollusca</taxon>
        <taxon>Cephalopoda</taxon>
        <taxon>Coleoidea</taxon>
        <taxon>Octopodiformes</taxon>
        <taxon>Octopoda</taxon>
        <taxon>Incirrata</taxon>
        <taxon>Octopodidae</taxon>
        <taxon>Octopus</taxon>
    </lineage>
</organism>
<gene>
    <name evidence="1" type="ORF">OCTVUL_1B028606</name>
</gene>
<sequence>MNFMSLLFHNSLCYQYSAFQMRHDIRFKSFFANTIPDIHVIEPGECAQVQTFVKENILKVKDMLQLSRYLIHVFE</sequence>
<proteinExistence type="predicted"/>
<dbReference type="EMBL" id="OX597825">
    <property type="protein sequence ID" value="CAI9731230.1"/>
    <property type="molecule type" value="Genomic_DNA"/>
</dbReference>
<dbReference type="Proteomes" id="UP001162480">
    <property type="component" value="Chromosome 12"/>
</dbReference>
<evidence type="ECO:0000313" key="1">
    <source>
        <dbReference type="EMBL" id="CAI9731230.1"/>
    </source>
</evidence>
<name>A0AA36BB70_OCTVU</name>